<evidence type="ECO:0000256" key="11">
    <source>
        <dbReference type="ARBA" id="ARBA00023136"/>
    </source>
</evidence>
<dbReference type="PANTHER" id="PTHR43047:SF64">
    <property type="entry name" value="HISTIDINE KINASE CONTAINING CHEY-HOMOLOGOUS RECEIVER DOMAIN AND PAS DOMAIN-RELATED"/>
    <property type="match status" value="1"/>
</dbReference>
<dbReference type="AlphaFoldDB" id="A0AAE4LPR4"/>
<dbReference type="FunFam" id="3.30.565.10:FF:000023">
    <property type="entry name" value="PAS domain-containing sensor histidine kinase"/>
    <property type="match status" value="1"/>
</dbReference>
<dbReference type="EMBL" id="JAWDES010000006">
    <property type="protein sequence ID" value="MDU0261534.1"/>
    <property type="molecule type" value="Genomic_DNA"/>
</dbReference>
<dbReference type="NCBIfam" id="TIGR00229">
    <property type="entry name" value="sensory_box"/>
    <property type="match status" value="1"/>
</dbReference>
<evidence type="ECO:0000313" key="16">
    <source>
        <dbReference type="EMBL" id="MDU0261534.1"/>
    </source>
</evidence>
<evidence type="ECO:0000256" key="1">
    <source>
        <dbReference type="ARBA" id="ARBA00000085"/>
    </source>
</evidence>
<dbReference type="InterPro" id="IPR001789">
    <property type="entry name" value="Sig_transdc_resp-reg_receiver"/>
</dbReference>
<evidence type="ECO:0000313" key="17">
    <source>
        <dbReference type="Proteomes" id="UP001181347"/>
    </source>
</evidence>
<dbReference type="Proteomes" id="UP001181347">
    <property type="component" value="Unassembled WGS sequence"/>
</dbReference>
<dbReference type="SUPFAM" id="SSF55781">
    <property type="entry name" value="GAF domain-like"/>
    <property type="match status" value="1"/>
</dbReference>
<reference evidence="16" key="1">
    <citation type="submission" date="2023-10" db="EMBL/GenBank/DDBJ databases">
        <title>Genome Sequence of the Bacteria from From Gut Wall in Crohn's Disease.</title>
        <authorList>
            <person name="Rodriguez-Palacios A."/>
        </authorList>
    </citation>
    <scope>NUCLEOTIDE SEQUENCE</scope>
    <source>
        <strain evidence="16">CavFT-hAR58</strain>
    </source>
</reference>
<evidence type="ECO:0000256" key="5">
    <source>
        <dbReference type="ARBA" id="ARBA00022553"/>
    </source>
</evidence>
<keyword evidence="5 12" id="KW-0597">Phosphoprotein</keyword>
<dbReference type="Gene3D" id="3.40.50.2300">
    <property type="match status" value="1"/>
</dbReference>
<evidence type="ECO:0000256" key="4">
    <source>
        <dbReference type="ARBA" id="ARBA00022475"/>
    </source>
</evidence>
<dbReference type="InterPro" id="IPR003661">
    <property type="entry name" value="HisK_dim/P_dom"/>
</dbReference>
<dbReference type="SUPFAM" id="SSF55785">
    <property type="entry name" value="PYP-like sensor domain (PAS domain)"/>
    <property type="match status" value="2"/>
</dbReference>
<dbReference type="CDD" id="cd00082">
    <property type="entry name" value="HisKA"/>
    <property type="match status" value="1"/>
</dbReference>
<dbReference type="SMART" id="SM00387">
    <property type="entry name" value="HATPase_c"/>
    <property type="match status" value="1"/>
</dbReference>
<sequence>MKEYEILQEIMRDAKIGWWQADRKRRMFHISEGLRDLLGLATCQVSYEEFRDMISPAYRDYAFASVGVRGGDFNEERLYPLRGRNGEIWCYWKLLREETTEDGGMLLTGYFRVGDPPLEKVNSPERQQINDLLYRLNSISHTLLSLLKTNDLDVVIDKILTDVQTMFHGGRAYIIEFDRERRTHDCTYEVTAENVTAEQDLVNSLSMDEVPWWTRRIENGNPIIISSLDELPDEAFREKEVLAVQDIKSLIAVPLASRDKVWGYAGIDIVNEPRTWSGEDYQWFASLMNIISLCIELQRSEREAQSERTYLEGLYRHMPLGYARLQMLRDDAGEPVDFRILDANYAADKISGVFREQYIGKRASELGLDTRFYMPIFLQVFDSGDYIEHDSFDEKSKHWIHSILYTTHENEVICLFSDTTDVHNAHEALFNSEKLLRNIFDNVQVGVELYDREGYLVDLNNKDLEIFGLKKKEEVLGVNFFRNPLVPGEIRENVRNGQEQAFKLDYHFNRLDGYYSSGKNGNVQIYTTVTMLYDMYGELINFVVINIDNTEINEAYSRLAEFESSFSLVSRFGKVGYARFDLMTRDGYAVPQWFHNIGERSDTPMPQVIGVYDHVDPEDRDAIFREIRRVKAGESNGFTLDLRVTPKGEPTGWTRVNVVRNPLNTDPSKIEMVCVNFDVTELKQTEKNLIEAKNKAEVSDRLKSAFLANMSHEIRTPLNAIVGFSNLLAETDDIGERREYMRVVEENNELLLKLISDILDLSKIEAGTFEFNYGRVDVNRMCEETVCSLSLKVKDKPVELIFGEHDAQCCVVGDKNRLIQVITNFINNAVKFTDEGSITLGYRTEGGELLFHVEDTGSGISEEHRQSIFDRFVKLNSFAQGTGLGLSISKSIVEQMGGRIGVESEVGRGSRFWFTIPAVTCDAPEKKGAAPAPRPAAVHGDGRLPRLLVAEDTDSNYLLVSLMLRREFDIVRASDGEEAVKICRELKPAAILMDVKMPGMDGLEATRRIRAFDPSVPIVAVTAFAYDRDRQKALDAGASEYLSKPLNGERLRQTLRELLSEE</sequence>
<evidence type="ECO:0000259" key="15">
    <source>
        <dbReference type="PROSITE" id="PS50112"/>
    </source>
</evidence>
<dbReference type="GO" id="GO:0005524">
    <property type="term" value="F:ATP binding"/>
    <property type="evidence" value="ECO:0007669"/>
    <property type="project" value="UniProtKB-KW"/>
</dbReference>
<evidence type="ECO:0000256" key="8">
    <source>
        <dbReference type="ARBA" id="ARBA00022777"/>
    </source>
</evidence>
<dbReference type="PRINTS" id="PR00344">
    <property type="entry name" value="BCTRLSENSOR"/>
</dbReference>
<dbReference type="Pfam" id="PF02518">
    <property type="entry name" value="HATPase_c"/>
    <property type="match status" value="1"/>
</dbReference>
<dbReference type="InterPro" id="IPR004358">
    <property type="entry name" value="Sig_transdc_His_kin-like_C"/>
</dbReference>
<dbReference type="PROSITE" id="PS50110">
    <property type="entry name" value="RESPONSE_REGULATORY"/>
    <property type="match status" value="1"/>
</dbReference>
<keyword evidence="10" id="KW-0902">Two-component regulatory system</keyword>
<feature type="modified residue" description="4-aspartylphosphate" evidence="12">
    <location>
        <position position="994"/>
    </location>
</feature>
<dbReference type="SMART" id="SM00065">
    <property type="entry name" value="GAF"/>
    <property type="match status" value="1"/>
</dbReference>
<dbReference type="Pfam" id="PF00072">
    <property type="entry name" value="Response_reg"/>
    <property type="match status" value="1"/>
</dbReference>
<dbReference type="InterPro" id="IPR003594">
    <property type="entry name" value="HATPase_dom"/>
</dbReference>
<dbReference type="PROSITE" id="PS50112">
    <property type="entry name" value="PAS"/>
    <property type="match status" value="1"/>
</dbReference>
<dbReference type="InterPro" id="IPR011006">
    <property type="entry name" value="CheY-like_superfamily"/>
</dbReference>
<dbReference type="SUPFAM" id="SSF47384">
    <property type="entry name" value="Homodimeric domain of signal transducing histidine kinase"/>
    <property type="match status" value="1"/>
</dbReference>
<dbReference type="SMART" id="SM00388">
    <property type="entry name" value="HisKA"/>
    <property type="match status" value="1"/>
</dbReference>
<evidence type="ECO:0000259" key="13">
    <source>
        <dbReference type="PROSITE" id="PS50109"/>
    </source>
</evidence>
<comment type="caution">
    <text evidence="16">The sequence shown here is derived from an EMBL/GenBank/DDBJ whole genome shotgun (WGS) entry which is preliminary data.</text>
</comment>
<keyword evidence="4" id="KW-1003">Cell membrane</keyword>
<comment type="subcellular location">
    <subcellularLocation>
        <location evidence="2">Cell membrane</location>
    </subcellularLocation>
</comment>
<dbReference type="InterPro" id="IPR000014">
    <property type="entry name" value="PAS"/>
</dbReference>
<accession>A0AAE4LPR4</accession>
<evidence type="ECO:0000256" key="3">
    <source>
        <dbReference type="ARBA" id="ARBA00012438"/>
    </source>
</evidence>
<keyword evidence="11" id="KW-0472">Membrane</keyword>
<dbReference type="Pfam" id="PF00512">
    <property type="entry name" value="HisKA"/>
    <property type="match status" value="1"/>
</dbReference>
<dbReference type="InterPro" id="IPR035965">
    <property type="entry name" value="PAS-like_dom_sf"/>
</dbReference>
<dbReference type="PANTHER" id="PTHR43047">
    <property type="entry name" value="TWO-COMPONENT HISTIDINE PROTEIN KINASE"/>
    <property type="match status" value="1"/>
</dbReference>
<evidence type="ECO:0000256" key="7">
    <source>
        <dbReference type="ARBA" id="ARBA00022741"/>
    </source>
</evidence>
<name>A0AAE4LPR4_9BACT</name>
<evidence type="ECO:0000256" key="2">
    <source>
        <dbReference type="ARBA" id="ARBA00004236"/>
    </source>
</evidence>
<dbReference type="RefSeq" id="WP_022043846.1">
    <property type="nucleotide sequence ID" value="NZ_BAAFKU010000010.1"/>
</dbReference>
<dbReference type="Gene3D" id="3.30.565.10">
    <property type="entry name" value="Histidine kinase-like ATPase, C-terminal domain"/>
    <property type="match status" value="1"/>
</dbReference>
<evidence type="ECO:0000256" key="10">
    <source>
        <dbReference type="ARBA" id="ARBA00023012"/>
    </source>
</evidence>
<feature type="domain" description="Response regulatory" evidence="14">
    <location>
        <begin position="946"/>
        <end position="1059"/>
    </location>
</feature>
<dbReference type="GO" id="GO:0000155">
    <property type="term" value="F:phosphorelay sensor kinase activity"/>
    <property type="evidence" value="ECO:0007669"/>
    <property type="project" value="InterPro"/>
</dbReference>
<dbReference type="Pfam" id="PF13185">
    <property type="entry name" value="GAF_2"/>
    <property type="match status" value="1"/>
</dbReference>
<dbReference type="InterPro" id="IPR036097">
    <property type="entry name" value="HisK_dim/P_sf"/>
</dbReference>
<dbReference type="InterPro" id="IPR029016">
    <property type="entry name" value="GAF-like_dom_sf"/>
</dbReference>
<dbReference type="GO" id="GO:0005886">
    <property type="term" value="C:plasma membrane"/>
    <property type="evidence" value="ECO:0007669"/>
    <property type="project" value="UniProtKB-SubCell"/>
</dbReference>
<evidence type="ECO:0000256" key="9">
    <source>
        <dbReference type="ARBA" id="ARBA00022840"/>
    </source>
</evidence>
<dbReference type="PROSITE" id="PS50109">
    <property type="entry name" value="HIS_KIN"/>
    <property type="match status" value="1"/>
</dbReference>
<dbReference type="SUPFAM" id="SSF52172">
    <property type="entry name" value="CheY-like"/>
    <property type="match status" value="1"/>
</dbReference>
<dbReference type="Gene3D" id="1.10.287.130">
    <property type="match status" value="1"/>
</dbReference>
<proteinExistence type="predicted"/>
<dbReference type="SUPFAM" id="SSF55874">
    <property type="entry name" value="ATPase domain of HSP90 chaperone/DNA topoisomerase II/histidine kinase"/>
    <property type="match status" value="1"/>
</dbReference>
<dbReference type="InterPro" id="IPR005467">
    <property type="entry name" value="His_kinase_dom"/>
</dbReference>
<dbReference type="InterPro" id="IPR003018">
    <property type="entry name" value="GAF"/>
</dbReference>
<evidence type="ECO:0000256" key="6">
    <source>
        <dbReference type="ARBA" id="ARBA00022679"/>
    </source>
</evidence>
<dbReference type="CDD" id="cd16922">
    <property type="entry name" value="HATPase_EvgS-ArcB-TorS-like"/>
    <property type="match status" value="1"/>
</dbReference>
<dbReference type="CDD" id="cd17546">
    <property type="entry name" value="REC_hyHK_CKI1_RcsC-like"/>
    <property type="match status" value="1"/>
</dbReference>
<evidence type="ECO:0000256" key="12">
    <source>
        <dbReference type="PROSITE-ProRule" id="PRU00169"/>
    </source>
</evidence>
<dbReference type="SMART" id="SM00448">
    <property type="entry name" value="REC"/>
    <property type="match status" value="1"/>
</dbReference>
<dbReference type="EC" id="2.7.13.3" evidence="3"/>
<feature type="domain" description="Histidine kinase" evidence="13">
    <location>
        <begin position="709"/>
        <end position="920"/>
    </location>
</feature>
<keyword evidence="8" id="KW-0418">Kinase</keyword>
<protein>
    <recommendedName>
        <fullName evidence="3">histidine kinase</fullName>
        <ecNumber evidence="3">2.7.13.3</ecNumber>
    </recommendedName>
</protein>
<dbReference type="InterPro" id="IPR036890">
    <property type="entry name" value="HATPase_C_sf"/>
</dbReference>
<dbReference type="Gene3D" id="3.30.450.20">
    <property type="entry name" value="PAS domain"/>
    <property type="match status" value="3"/>
</dbReference>
<feature type="domain" description="PAS" evidence="15">
    <location>
        <begin position="432"/>
        <end position="473"/>
    </location>
</feature>
<comment type="catalytic activity">
    <reaction evidence="1">
        <text>ATP + protein L-histidine = ADP + protein N-phospho-L-histidine.</text>
        <dbReference type="EC" id="2.7.13.3"/>
    </reaction>
</comment>
<organism evidence="16 17">
    <name type="scientific">Alistipes finegoldii</name>
    <dbReference type="NCBI Taxonomy" id="214856"/>
    <lineage>
        <taxon>Bacteria</taxon>
        <taxon>Pseudomonadati</taxon>
        <taxon>Bacteroidota</taxon>
        <taxon>Bacteroidia</taxon>
        <taxon>Bacteroidales</taxon>
        <taxon>Rikenellaceae</taxon>
        <taxon>Alistipes</taxon>
    </lineage>
</organism>
<keyword evidence="9 16" id="KW-0067">ATP-binding</keyword>
<evidence type="ECO:0000259" key="14">
    <source>
        <dbReference type="PROSITE" id="PS50110"/>
    </source>
</evidence>
<dbReference type="Gene3D" id="3.30.450.40">
    <property type="match status" value="1"/>
</dbReference>
<gene>
    <name evidence="16" type="ORF">RVH17_15705</name>
</gene>
<keyword evidence="7" id="KW-0547">Nucleotide-binding</keyword>
<keyword evidence="6" id="KW-0808">Transferase</keyword>